<dbReference type="Gene3D" id="1.25.40.10">
    <property type="entry name" value="Tetratricopeptide repeat domain"/>
    <property type="match status" value="1"/>
</dbReference>
<accession>A0ABY6BNN6</accession>
<dbReference type="RefSeq" id="WP_261697614.1">
    <property type="nucleotide sequence ID" value="NZ_CP104694.1"/>
</dbReference>
<dbReference type="Proteomes" id="UP001064632">
    <property type="component" value="Chromosome"/>
</dbReference>
<evidence type="ECO:0000313" key="2">
    <source>
        <dbReference type="Proteomes" id="UP001064632"/>
    </source>
</evidence>
<evidence type="ECO:0000313" key="1">
    <source>
        <dbReference type="EMBL" id="UXI70670.1"/>
    </source>
</evidence>
<evidence type="ECO:0008006" key="3">
    <source>
        <dbReference type="Google" id="ProtNLM"/>
    </source>
</evidence>
<protein>
    <recommendedName>
        <fullName evidence="3">Sel1 repeat-containing protein</fullName>
    </recommendedName>
</protein>
<dbReference type="SUPFAM" id="SSF81901">
    <property type="entry name" value="HCP-like"/>
    <property type="match status" value="1"/>
</dbReference>
<dbReference type="InterPro" id="IPR006597">
    <property type="entry name" value="Sel1-like"/>
</dbReference>
<name>A0ABY6BNN6_9GAMM</name>
<proteinExistence type="predicted"/>
<dbReference type="Pfam" id="PF08238">
    <property type="entry name" value="Sel1"/>
    <property type="match status" value="2"/>
</dbReference>
<organism evidence="1 2">
    <name type="scientific">Tahibacter amnicola</name>
    <dbReference type="NCBI Taxonomy" id="2976241"/>
    <lineage>
        <taxon>Bacteria</taxon>
        <taxon>Pseudomonadati</taxon>
        <taxon>Pseudomonadota</taxon>
        <taxon>Gammaproteobacteria</taxon>
        <taxon>Lysobacterales</taxon>
        <taxon>Rhodanobacteraceae</taxon>
        <taxon>Tahibacter</taxon>
    </lineage>
</organism>
<dbReference type="EMBL" id="CP104694">
    <property type="protein sequence ID" value="UXI70670.1"/>
    <property type="molecule type" value="Genomic_DNA"/>
</dbReference>
<reference evidence="1" key="1">
    <citation type="submission" date="2022-09" db="EMBL/GenBank/DDBJ databases">
        <title>Tahibacter sp. nov., isolated from a fresh water.</title>
        <authorList>
            <person name="Baek J.H."/>
            <person name="Lee J.K."/>
            <person name="Kim J.M."/>
            <person name="Jeon C.O."/>
        </authorList>
    </citation>
    <scope>NUCLEOTIDE SEQUENCE</scope>
    <source>
        <strain evidence="1">W38</strain>
    </source>
</reference>
<dbReference type="InterPro" id="IPR011990">
    <property type="entry name" value="TPR-like_helical_dom_sf"/>
</dbReference>
<keyword evidence="2" id="KW-1185">Reference proteome</keyword>
<sequence>MGQQYGVYAPRAVCNYSKAAKWFERGAELGHAASKYEYGYALLTALGVARDLNRGLAHIRSAAELGNRLALQFLLDTESQHHYGFALLPQEAEALRQRLDQLED</sequence>
<gene>
    <name evidence="1" type="ORF">N4264_11135</name>
</gene>